<dbReference type="Pfam" id="PF13857">
    <property type="entry name" value="Ank_5"/>
    <property type="match status" value="1"/>
</dbReference>
<dbReference type="PROSITE" id="PS50088">
    <property type="entry name" value="ANK_REPEAT"/>
    <property type="match status" value="2"/>
</dbReference>
<gene>
    <name evidence="4" type="ORF">TBRA_LOCUS13047</name>
</gene>
<feature type="repeat" description="ANK" evidence="3">
    <location>
        <begin position="253"/>
        <end position="285"/>
    </location>
</feature>
<dbReference type="PANTHER" id="PTHR24171">
    <property type="entry name" value="ANKYRIN REPEAT DOMAIN-CONTAINING PROTEIN 39-RELATED"/>
    <property type="match status" value="1"/>
</dbReference>
<name>A0A6H5IZG4_9HYME</name>
<dbReference type="GO" id="GO:0004842">
    <property type="term" value="F:ubiquitin-protein transferase activity"/>
    <property type="evidence" value="ECO:0007669"/>
    <property type="project" value="TreeGrafter"/>
</dbReference>
<dbReference type="GO" id="GO:0070531">
    <property type="term" value="C:BRCA1-A complex"/>
    <property type="evidence" value="ECO:0007669"/>
    <property type="project" value="TreeGrafter"/>
</dbReference>
<dbReference type="InterPro" id="IPR002110">
    <property type="entry name" value="Ankyrin_rpt"/>
</dbReference>
<dbReference type="AlphaFoldDB" id="A0A6H5IZG4"/>
<dbReference type="PANTHER" id="PTHR24171:SF8">
    <property type="entry name" value="BRCA1-ASSOCIATED RING DOMAIN PROTEIN 1"/>
    <property type="match status" value="1"/>
</dbReference>
<dbReference type="PROSITE" id="PS50297">
    <property type="entry name" value="ANK_REP_REGION"/>
    <property type="match status" value="2"/>
</dbReference>
<evidence type="ECO:0000256" key="1">
    <source>
        <dbReference type="ARBA" id="ARBA00022737"/>
    </source>
</evidence>
<protein>
    <submittedName>
        <fullName evidence="4">Uncharacterized protein</fullName>
    </submittedName>
</protein>
<reference evidence="4 5" key="1">
    <citation type="submission" date="2020-02" db="EMBL/GenBank/DDBJ databases">
        <authorList>
            <person name="Ferguson B K."/>
        </authorList>
    </citation>
    <scope>NUCLEOTIDE SEQUENCE [LARGE SCALE GENOMIC DNA]</scope>
</reference>
<evidence type="ECO:0000256" key="3">
    <source>
        <dbReference type="PROSITE-ProRule" id="PRU00023"/>
    </source>
</evidence>
<organism evidence="4 5">
    <name type="scientific">Trichogramma brassicae</name>
    <dbReference type="NCBI Taxonomy" id="86971"/>
    <lineage>
        <taxon>Eukaryota</taxon>
        <taxon>Metazoa</taxon>
        <taxon>Ecdysozoa</taxon>
        <taxon>Arthropoda</taxon>
        <taxon>Hexapoda</taxon>
        <taxon>Insecta</taxon>
        <taxon>Pterygota</taxon>
        <taxon>Neoptera</taxon>
        <taxon>Endopterygota</taxon>
        <taxon>Hymenoptera</taxon>
        <taxon>Apocrita</taxon>
        <taxon>Proctotrupomorpha</taxon>
        <taxon>Chalcidoidea</taxon>
        <taxon>Trichogrammatidae</taxon>
        <taxon>Trichogramma</taxon>
    </lineage>
</organism>
<dbReference type="EMBL" id="CADCXV010001114">
    <property type="protein sequence ID" value="CAB0041378.1"/>
    <property type="molecule type" value="Genomic_DNA"/>
</dbReference>
<keyword evidence="2 3" id="KW-0040">ANK repeat</keyword>
<dbReference type="Proteomes" id="UP000479190">
    <property type="component" value="Unassembled WGS sequence"/>
</dbReference>
<accession>A0A6H5IZG4</accession>
<sequence length="442" mass="49858">MSSSDDQFNDEVREKLKSMRANFDREMEEKRFEFLHDSYLLIKDLKGKTINLRDIFRREEIDLLLTKSVDLYNQEGAKYSGASIITFVADSGYKDEPELDENGKPSSRRATQVHQAHRLQCYDLLYDLFDIYNRFDVNYTDEPGLTHFHVACENGHAGVVKKFLEQGQVDPNLIATETGDAPLHFAMRFDDMEVIKLLLRGGADPNLANNEGSTPLHGRMIQPWFEEDRAEKMIFEICDEKQLQVQVDARDKLGNTPLHLALANQRRGSTELLLKRGADPTLVNEKGETPLHIVCKGDKDDDLIELFFKICDEKNRKVDVSAKDSTDRTPLQWAVATLKPKVSPYWRVAISLGRPSSSITCPFKSSVPTVALITCARARYSTSGTSSPQLSASTIIKIGLVSVPSSWPVHQIYATKRPACITRSSISTCPKLIVCNWKVTTI</sequence>
<dbReference type="OrthoDB" id="9988580at2759"/>
<dbReference type="PRINTS" id="PR01415">
    <property type="entry name" value="ANKYRIN"/>
</dbReference>
<dbReference type="Pfam" id="PF12796">
    <property type="entry name" value="Ank_2"/>
    <property type="match status" value="1"/>
</dbReference>
<keyword evidence="5" id="KW-1185">Reference proteome</keyword>
<dbReference type="InterPro" id="IPR036770">
    <property type="entry name" value="Ankyrin_rpt-contain_sf"/>
</dbReference>
<feature type="repeat" description="ANK" evidence="3">
    <location>
        <begin position="178"/>
        <end position="210"/>
    </location>
</feature>
<dbReference type="Gene3D" id="1.25.40.20">
    <property type="entry name" value="Ankyrin repeat-containing domain"/>
    <property type="match status" value="2"/>
</dbReference>
<evidence type="ECO:0000313" key="5">
    <source>
        <dbReference type="Proteomes" id="UP000479190"/>
    </source>
</evidence>
<dbReference type="GO" id="GO:0085020">
    <property type="term" value="P:protein K6-linked ubiquitination"/>
    <property type="evidence" value="ECO:0007669"/>
    <property type="project" value="TreeGrafter"/>
</dbReference>
<dbReference type="SMART" id="SM00248">
    <property type="entry name" value="ANK"/>
    <property type="match status" value="4"/>
</dbReference>
<dbReference type="GO" id="GO:0031436">
    <property type="term" value="C:BRCA1-BARD1 complex"/>
    <property type="evidence" value="ECO:0007669"/>
    <property type="project" value="TreeGrafter"/>
</dbReference>
<evidence type="ECO:0000313" key="4">
    <source>
        <dbReference type="EMBL" id="CAB0041378.1"/>
    </source>
</evidence>
<proteinExistence type="predicted"/>
<keyword evidence="1" id="KW-0677">Repeat</keyword>
<evidence type="ECO:0000256" key="2">
    <source>
        <dbReference type="ARBA" id="ARBA00023043"/>
    </source>
</evidence>
<dbReference type="SUPFAM" id="SSF48403">
    <property type="entry name" value="Ankyrin repeat"/>
    <property type="match status" value="1"/>
</dbReference>